<evidence type="ECO:0000313" key="2">
    <source>
        <dbReference type="Proteomes" id="UP000315082"/>
    </source>
</evidence>
<dbReference type="KEGG" id="rcf:Poly24_41110"/>
<protein>
    <submittedName>
        <fullName evidence="1">Uncharacterized protein</fullName>
    </submittedName>
</protein>
<sequence length="393" mass="42327">MRSSSCPPQAFRIWSLIGLVSVVIWNPVSAADGDVTPTVNEAMIKLGDEIARYVASEPDAKRQLSIGAFQGPSSSGAGARIVQSLRENLKSKCELVDVGAAYTVSGRFMGKKIDGQFVIVIEAEIGDALGNSVQKLRRKVVTALDEGLAFFGPSSVDLSAESATAKSDIPAVEQPEDDATVTAEKLVSSIVKPQTHLDASRKTRMNPSDNSPYGLEIVVKQADGTYRSLSVSDSDGIATVDLQSDQVYAVRLFNDSPRNVGCRLTIDGLNAFALSLDANFRGKDTIMELRPRGKFLIKGWHHTGDISHEFRISDYGDTPAAKFGVFDGVGMVTATFYEAKVPDGYYATREFATGIGDETQMKYSDGKSTFGKPVAAVSVRYVRPVHPTDLPVD</sequence>
<dbReference type="OrthoDB" id="254232at2"/>
<dbReference type="RefSeq" id="WP_145099544.1">
    <property type="nucleotide sequence ID" value="NZ_CP036348.1"/>
</dbReference>
<reference evidence="1 2" key="1">
    <citation type="submission" date="2019-02" db="EMBL/GenBank/DDBJ databases">
        <title>Deep-cultivation of Planctomycetes and their phenomic and genomic characterization uncovers novel biology.</title>
        <authorList>
            <person name="Wiegand S."/>
            <person name="Jogler M."/>
            <person name="Boedeker C."/>
            <person name="Pinto D."/>
            <person name="Vollmers J."/>
            <person name="Rivas-Marin E."/>
            <person name="Kohn T."/>
            <person name="Peeters S.H."/>
            <person name="Heuer A."/>
            <person name="Rast P."/>
            <person name="Oberbeckmann S."/>
            <person name="Bunk B."/>
            <person name="Jeske O."/>
            <person name="Meyerdierks A."/>
            <person name="Storesund J.E."/>
            <person name="Kallscheuer N."/>
            <person name="Luecker S."/>
            <person name="Lage O.M."/>
            <person name="Pohl T."/>
            <person name="Merkel B.J."/>
            <person name="Hornburger P."/>
            <person name="Mueller R.-W."/>
            <person name="Bruemmer F."/>
            <person name="Labrenz M."/>
            <person name="Spormann A.M."/>
            <person name="Op den Camp H."/>
            <person name="Overmann J."/>
            <person name="Amann R."/>
            <person name="Jetten M.S.M."/>
            <person name="Mascher T."/>
            <person name="Medema M.H."/>
            <person name="Devos D.P."/>
            <person name="Kaster A.-K."/>
            <person name="Ovreas L."/>
            <person name="Rohde M."/>
            <person name="Galperin M.Y."/>
            <person name="Jogler C."/>
        </authorList>
    </citation>
    <scope>NUCLEOTIDE SEQUENCE [LARGE SCALE GENOMIC DNA]</scope>
    <source>
        <strain evidence="1 2">Poly24</strain>
    </source>
</reference>
<dbReference type="AlphaFoldDB" id="A0A518JXW8"/>
<accession>A0A518JXW8</accession>
<dbReference type="EMBL" id="CP036348">
    <property type="protein sequence ID" value="QDV70389.1"/>
    <property type="molecule type" value="Genomic_DNA"/>
</dbReference>
<name>A0A518JXW8_9BACT</name>
<gene>
    <name evidence="1" type="ORF">Poly24_41110</name>
</gene>
<evidence type="ECO:0000313" key="1">
    <source>
        <dbReference type="EMBL" id="QDV70389.1"/>
    </source>
</evidence>
<organism evidence="1 2">
    <name type="scientific">Rosistilla carotiformis</name>
    <dbReference type="NCBI Taxonomy" id="2528017"/>
    <lineage>
        <taxon>Bacteria</taxon>
        <taxon>Pseudomonadati</taxon>
        <taxon>Planctomycetota</taxon>
        <taxon>Planctomycetia</taxon>
        <taxon>Pirellulales</taxon>
        <taxon>Pirellulaceae</taxon>
        <taxon>Rosistilla</taxon>
    </lineage>
</organism>
<keyword evidence="2" id="KW-1185">Reference proteome</keyword>
<dbReference type="Proteomes" id="UP000315082">
    <property type="component" value="Chromosome"/>
</dbReference>
<proteinExistence type="predicted"/>